<dbReference type="SUPFAM" id="SSF53335">
    <property type="entry name" value="S-adenosyl-L-methionine-dependent methyltransferases"/>
    <property type="match status" value="1"/>
</dbReference>
<evidence type="ECO:0000256" key="3">
    <source>
        <dbReference type="ARBA" id="ARBA00022691"/>
    </source>
</evidence>
<evidence type="ECO:0000313" key="7">
    <source>
        <dbReference type="Proteomes" id="UP000604046"/>
    </source>
</evidence>
<dbReference type="OrthoDB" id="7848332at2759"/>
<dbReference type="InterPro" id="IPR029063">
    <property type="entry name" value="SAM-dependent_MTases_sf"/>
</dbReference>
<dbReference type="InterPro" id="IPR055135">
    <property type="entry name" value="PRMT_dom"/>
</dbReference>
<dbReference type="GO" id="GO:0042054">
    <property type="term" value="F:histone methyltransferase activity"/>
    <property type="evidence" value="ECO:0007669"/>
    <property type="project" value="TreeGrafter"/>
</dbReference>
<dbReference type="GO" id="GO:0032259">
    <property type="term" value="P:methylation"/>
    <property type="evidence" value="ECO:0007669"/>
    <property type="project" value="UniProtKB-KW"/>
</dbReference>
<protein>
    <submittedName>
        <fullName evidence="6">PRMT6.1 protein</fullName>
    </submittedName>
</protein>
<gene>
    <name evidence="6" type="primary">PRMT6.1</name>
    <name evidence="6" type="ORF">SNAT2548_LOCUS5812</name>
</gene>
<evidence type="ECO:0000256" key="2">
    <source>
        <dbReference type="ARBA" id="ARBA00022679"/>
    </source>
</evidence>
<keyword evidence="3 4" id="KW-0949">S-adenosyl-L-methionine</keyword>
<dbReference type="Gene3D" id="3.40.50.150">
    <property type="entry name" value="Vaccinia Virus protein VP39"/>
    <property type="match status" value="1"/>
</dbReference>
<name>A0A812J760_9DINO</name>
<reference evidence="6" key="1">
    <citation type="submission" date="2021-02" db="EMBL/GenBank/DDBJ databases">
        <authorList>
            <person name="Dougan E. K."/>
            <person name="Rhodes N."/>
            <person name="Thang M."/>
            <person name="Chan C."/>
        </authorList>
    </citation>
    <scope>NUCLEOTIDE SEQUENCE</scope>
</reference>
<keyword evidence="2 4" id="KW-0808">Transferase</keyword>
<accession>A0A812J760</accession>
<dbReference type="Proteomes" id="UP000604046">
    <property type="component" value="Unassembled WGS sequence"/>
</dbReference>
<dbReference type="EMBL" id="CAJNDS010000377">
    <property type="protein sequence ID" value="CAE7199092.1"/>
    <property type="molecule type" value="Genomic_DNA"/>
</dbReference>
<dbReference type="Pfam" id="PF22528">
    <property type="entry name" value="PRMT_C"/>
    <property type="match status" value="1"/>
</dbReference>
<evidence type="ECO:0000259" key="5">
    <source>
        <dbReference type="Pfam" id="PF22528"/>
    </source>
</evidence>
<evidence type="ECO:0000256" key="1">
    <source>
        <dbReference type="ARBA" id="ARBA00022603"/>
    </source>
</evidence>
<evidence type="ECO:0000313" key="6">
    <source>
        <dbReference type="EMBL" id="CAE7199092.1"/>
    </source>
</evidence>
<dbReference type="PANTHER" id="PTHR11006:SF4">
    <property type="entry name" value="PROTEIN ARGININE N-METHYLTRANSFERASE 7"/>
    <property type="match status" value="1"/>
</dbReference>
<comment type="caution">
    <text evidence="6">The sequence shown here is derived from an EMBL/GenBank/DDBJ whole genome shotgun (WGS) entry which is preliminary data.</text>
</comment>
<sequence length="379" mass="42449">MDLEDESDPGLAGLSPEFQAMLGGLSGHMASFSKLLEQRTLPKEQAKDKDDEVYLDSYADLGIHEDMLKDTARVEAYRIAIEHCARSWEGREVTVIDVGAGTGLLSILCARQATHVQVHAIEASRLAHFLRQIVETNFGGFDTKQAVHVHECLAEDFQLSDGQKADVIVSEWMGYCLLYENMLPSVLSVRDRYLKKGGVMLPSRCRLLMAPIQDSWREEKLGFWNSVCGIDMSALVPLATATFCSVPQHRLVNSAVLLGDAIEIAHLDLQTVKCEDLDRFQTDVAFTLPAGTRLDGMVTWFECEFGDAGWQLSTSPLKPATHWKQTVFYFRDPVEAGGGVSISGRMMLERHNEFSRGYRATFELKIPGRKPRMEVFELR</sequence>
<dbReference type="Gene3D" id="2.70.160.11">
    <property type="entry name" value="Hnrnp arginine n-methyltransferase1"/>
    <property type="match status" value="1"/>
</dbReference>
<organism evidence="6 7">
    <name type="scientific">Symbiodinium natans</name>
    <dbReference type="NCBI Taxonomy" id="878477"/>
    <lineage>
        <taxon>Eukaryota</taxon>
        <taxon>Sar</taxon>
        <taxon>Alveolata</taxon>
        <taxon>Dinophyceae</taxon>
        <taxon>Suessiales</taxon>
        <taxon>Symbiodiniaceae</taxon>
        <taxon>Symbiodinium</taxon>
    </lineage>
</organism>
<dbReference type="CDD" id="cd02440">
    <property type="entry name" value="AdoMet_MTases"/>
    <property type="match status" value="1"/>
</dbReference>
<evidence type="ECO:0000256" key="4">
    <source>
        <dbReference type="PROSITE-ProRule" id="PRU01015"/>
    </source>
</evidence>
<feature type="domain" description="Protein arginine N-methyltransferase" evidence="5">
    <location>
        <begin position="206"/>
        <end position="365"/>
    </location>
</feature>
<keyword evidence="7" id="KW-1185">Reference proteome</keyword>
<keyword evidence="1 4" id="KW-0489">Methyltransferase</keyword>
<dbReference type="PANTHER" id="PTHR11006">
    <property type="entry name" value="PROTEIN ARGININE N-METHYLTRANSFERASE"/>
    <property type="match status" value="1"/>
</dbReference>
<dbReference type="PROSITE" id="PS51678">
    <property type="entry name" value="SAM_MT_PRMT"/>
    <property type="match status" value="1"/>
</dbReference>
<proteinExistence type="predicted"/>
<dbReference type="AlphaFoldDB" id="A0A812J760"/>
<dbReference type="InterPro" id="IPR025799">
    <property type="entry name" value="Arg_MeTrfase"/>
</dbReference>
<dbReference type="GO" id="GO:0016274">
    <property type="term" value="F:protein-arginine N-methyltransferase activity"/>
    <property type="evidence" value="ECO:0007669"/>
    <property type="project" value="InterPro"/>
</dbReference>